<evidence type="ECO:0000259" key="2">
    <source>
        <dbReference type="Pfam" id="PF12706"/>
    </source>
</evidence>
<name>A0A2S7F7X6_CLOBU</name>
<dbReference type="AlphaFoldDB" id="A0A2S7F7X6"/>
<dbReference type="GO" id="GO:0016787">
    <property type="term" value="F:hydrolase activity"/>
    <property type="evidence" value="ECO:0007669"/>
    <property type="project" value="UniProtKB-KW"/>
</dbReference>
<dbReference type="RefSeq" id="WP_104675648.1">
    <property type="nucleotide sequence ID" value="NZ_LRDH01000127.1"/>
</dbReference>
<dbReference type="PANTHER" id="PTHR43546:SF9">
    <property type="entry name" value="L-ASCORBATE-6-PHOSPHATE LACTONASE ULAG-RELATED"/>
    <property type="match status" value="1"/>
</dbReference>
<dbReference type="EMBL" id="LRDH01000127">
    <property type="protein sequence ID" value="PPV13130.1"/>
    <property type="molecule type" value="Genomic_DNA"/>
</dbReference>
<comment type="caution">
    <text evidence="3">The sequence shown here is derived from an EMBL/GenBank/DDBJ whole genome shotgun (WGS) entry which is preliminary data.</text>
</comment>
<gene>
    <name evidence="3" type="ORF">AWN73_17245</name>
</gene>
<evidence type="ECO:0000256" key="1">
    <source>
        <dbReference type="ARBA" id="ARBA00022801"/>
    </source>
</evidence>
<dbReference type="Proteomes" id="UP000238081">
    <property type="component" value="Unassembled WGS sequence"/>
</dbReference>
<dbReference type="SUPFAM" id="SSF56281">
    <property type="entry name" value="Metallo-hydrolase/oxidoreductase"/>
    <property type="match status" value="1"/>
</dbReference>
<accession>A0A2S7F7X6</accession>
<dbReference type="Gene3D" id="3.60.15.10">
    <property type="entry name" value="Ribonuclease Z/Hydroxyacylglutathione hydrolase-like"/>
    <property type="match status" value="1"/>
</dbReference>
<feature type="domain" description="Metallo-beta-lactamase" evidence="2">
    <location>
        <begin position="48"/>
        <end position="228"/>
    </location>
</feature>
<dbReference type="InterPro" id="IPR050114">
    <property type="entry name" value="UPF0173_UPF0282_UlaG_hydrolase"/>
</dbReference>
<proteinExistence type="predicted"/>
<sequence length="276" mass="31172">MIDNKKKSQALAPATQFFGTEAFESSNETTIRWLGNSGEFINCHGTCIMIDPLLKGFDMPLLIDMPILPKDVPHLDAVLITHCDNDHYSRVTCSEMKDVCDEYHSTEYVAELMKEEGLKAFGHKIKETFEIGPVKVTLTPADHAWQNESSKHATRLFKFEDYCGFWLETPDGTIWMPGDSRLLQEHLEMPVPDVILMDFSDSKWHIGLEGAVKLAEAYPNTPLLLLHWGTVDAPHMAEFNGDPKELEKLIINPERINVVAPGEPFLLKHLNKTNIG</sequence>
<evidence type="ECO:0000313" key="4">
    <source>
        <dbReference type="Proteomes" id="UP000238081"/>
    </source>
</evidence>
<dbReference type="PANTHER" id="PTHR43546">
    <property type="entry name" value="UPF0173 METAL-DEPENDENT HYDROLASE MJ1163-RELATED"/>
    <property type="match status" value="1"/>
</dbReference>
<dbReference type="Pfam" id="PF12706">
    <property type="entry name" value="Lactamase_B_2"/>
    <property type="match status" value="1"/>
</dbReference>
<dbReference type="InterPro" id="IPR036866">
    <property type="entry name" value="RibonucZ/Hydroxyglut_hydro"/>
</dbReference>
<protein>
    <submittedName>
        <fullName evidence="3">MBL fold metallo-hydrolase</fullName>
    </submittedName>
</protein>
<keyword evidence="1 3" id="KW-0378">Hydrolase</keyword>
<dbReference type="InterPro" id="IPR001279">
    <property type="entry name" value="Metallo-B-lactamas"/>
</dbReference>
<reference evidence="3 4" key="1">
    <citation type="submission" date="2016-01" db="EMBL/GenBank/DDBJ databases">
        <title>Characterization of the Clostridium difficile lineages that are prevalent in Hong Kong and China.</title>
        <authorList>
            <person name="Kwok J.S.-L."/>
            <person name="Lam W.-Y."/>
            <person name="Ip M."/>
            <person name="Chan T.-F."/>
            <person name="Hawkey P.M."/>
            <person name="Tsui S.K.-W."/>
        </authorList>
    </citation>
    <scope>NUCLEOTIDE SEQUENCE [LARGE SCALE GENOMIC DNA]</scope>
    <source>
        <strain evidence="3 4">300064</strain>
    </source>
</reference>
<organism evidence="3 4">
    <name type="scientific">Clostridium butyricum</name>
    <dbReference type="NCBI Taxonomy" id="1492"/>
    <lineage>
        <taxon>Bacteria</taxon>
        <taxon>Bacillati</taxon>
        <taxon>Bacillota</taxon>
        <taxon>Clostridia</taxon>
        <taxon>Eubacteriales</taxon>
        <taxon>Clostridiaceae</taxon>
        <taxon>Clostridium</taxon>
    </lineage>
</organism>
<evidence type="ECO:0000313" key="3">
    <source>
        <dbReference type="EMBL" id="PPV13130.1"/>
    </source>
</evidence>